<gene>
    <name evidence="1" type="ORF">T07_9188</name>
</gene>
<name>A0A0V0SHB2_9BILA</name>
<comment type="caution">
    <text evidence="1">The sequence shown here is derived from an EMBL/GenBank/DDBJ whole genome shotgun (WGS) entry which is preliminary data.</text>
</comment>
<keyword evidence="2" id="KW-1185">Reference proteome</keyword>
<protein>
    <submittedName>
        <fullName evidence="1">Uncharacterized protein</fullName>
    </submittedName>
</protein>
<evidence type="ECO:0000313" key="2">
    <source>
        <dbReference type="Proteomes" id="UP000054630"/>
    </source>
</evidence>
<sequence length="72" mass="8646">MLSFVDDDFHHEKFELSKTGKMGSEIQFAERRLTWRIICRKWRHDRESPVMSCDVLAPSDVWYVLSFKLVKL</sequence>
<accession>A0A0V0SHB2</accession>
<evidence type="ECO:0000313" key="1">
    <source>
        <dbReference type="EMBL" id="KRX25701.1"/>
    </source>
</evidence>
<dbReference type="Proteomes" id="UP000054630">
    <property type="component" value="Unassembled WGS sequence"/>
</dbReference>
<reference evidence="1 2" key="1">
    <citation type="submission" date="2015-01" db="EMBL/GenBank/DDBJ databases">
        <title>Evolution of Trichinella species and genotypes.</title>
        <authorList>
            <person name="Korhonen P.K."/>
            <person name="Edoardo P."/>
            <person name="Giuseppe L.R."/>
            <person name="Gasser R.B."/>
        </authorList>
    </citation>
    <scope>NUCLEOTIDE SEQUENCE [LARGE SCALE GENOMIC DNA]</scope>
    <source>
        <strain evidence="1">ISS37</strain>
    </source>
</reference>
<dbReference type="EMBL" id="JYDL01000011">
    <property type="protein sequence ID" value="KRX25701.1"/>
    <property type="molecule type" value="Genomic_DNA"/>
</dbReference>
<dbReference type="AlphaFoldDB" id="A0A0V0SHB2"/>
<organism evidence="1 2">
    <name type="scientific">Trichinella nelsoni</name>
    <dbReference type="NCBI Taxonomy" id="6336"/>
    <lineage>
        <taxon>Eukaryota</taxon>
        <taxon>Metazoa</taxon>
        <taxon>Ecdysozoa</taxon>
        <taxon>Nematoda</taxon>
        <taxon>Enoplea</taxon>
        <taxon>Dorylaimia</taxon>
        <taxon>Trichinellida</taxon>
        <taxon>Trichinellidae</taxon>
        <taxon>Trichinella</taxon>
    </lineage>
</organism>
<proteinExistence type="predicted"/>